<evidence type="ECO:0000256" key="4">
    <source>
        <dbReference type="ARBA" id="ARBA00022989"/>
    </source>
</evidence>
<comment type="caution">
    <text evidence="9">The sequence shown here is derived from an EMBL/GenBank/DDBJ whole genome shotgun (WGS) entry which is preliminary data.</text>
</comment>
<dbReference type="PANTHER" id="PTHR30572">
    <property type="entry name" value="MEMBRANE COMPONENT OF TRANSPORTER-RELATED"/>
    <property type="match status" value="1"/>
</dbReference>
<feature type="transmembrane region" description="Helical" evidence="6">
    <location>
        <begin position="21"/>
        <end position="43"/>
    </location>
</feature>
<dbReference type="PANTHER" id="PTHR30572:SF18">
    <property type="entry name" value="ABC-TYPE MACROLIDE FAMILY EXPORT SYSTEM PERMEASE COMPONENT 2"/>
    <property type="match status" value="1"/>
</dbReference>
<keyword evidence="3 6" id="KW-0812">Transmembrane</keyword>
<keyword evidence="5 6" id="KW-0472">Membrane</keyword>
<organism evidence="9 10">
    <name type="scientific">Dyadobacter luticola</name>
    <dbReference type="NCBI Taxonomy" id="1979387"/>
    <lineage>
        <taxon>Bacteria</taxon>
        <taxon>Pseudomonadati</taxon>
        <taxon>Bacteroidota</taxon>
        <taxon>Cytophagia</taxon>
        <taxon>Cytophagales</taxon>
        <taxon>Spirosomataceae</taxon>
        <taxon>Dyadobacter</taxon>
    </lineage>
</organism>
<evidence type="ECO:0000256" key="5">
    <source>
        <dbReference type="ARBA" id="ARBA00023136"/>
    </source>
</evidence>
<protein>
    <submittedName>
        <fullName evidence="9">FtsX-like permease family protein</fullName>
    </submittedName>
</protein>
<evidence type="ECO:0000256" key="6">
    <source>
        <dbReference type="SAM" id="Phobius"/>
    </source>
</evidence>
<accession>A0A5R9KY27</accession>
<dbReference type="Proteomes" id="UP000306402">
    <property type="component" value="Unassembled WGS sequence"/>
</dbReference>
<dbReference type="RefSeq" id="WP_138366401.1">
    <property type="nucleotide sequence ID" value="NZ_VCEJ01000004.1"/>
</dbReference>
<dbReference type="PROSITE" id="PS51257">
    <property type="entry name" value="PROKAR_LIPOPROTEIN"/>
    <property type="match status" value="1"/>
</dbReference>
<reference evidence="9 10" key="1">
    <citation type="submission" date="2019-05" db="EMBL/GenBank/DDBJ databases">
        <authorList>
            <person name="Qu J.-H."/>
        </authorList>
    </citation>
    <scope>NUCLEOTIDE SEQUENCE [LARGE SCALE GENOMIC DNA]</scope>
    <source>
        <strain evidence="9 10">T17</strain>
    </source>
</reference>
<feature type="transmembrane region" description="Helical" evidence="6">
    <location>
        <begin position="335"/>
        <end position="358"/>
    </location>
</feature>
<dbReference type="Pfam" id="PF12704">
    <property type="entry name" value="MacB_PCD"/>
    <property type="match status" value="2"/>
</dbReference>
<evidence type="ECO:0000256" key="1">
    <source>
        <dbReference type="ARBA" id="ARBA00004651"/>
    </source>
</evidence>
<dbReference type="OrthoDB" id="5933722at2"/>
<name>A0A5R9KY27_9BACT</name>
<evidence type="ECO:0000256" key="3">
    <source>
        <dbReference type="ARBA" id="ARBA00022692"/>
    </source>
</evidence>
<evidence type="ECO:0000259" key="7">
    <source>
        <dbReference type="Pfam" id="PF02687"/>
    </source>
</evidence>
<dbReference type="AlphaFoldDB" id="A0A5R9KY27"/>
<dbReference type="InterPro" id="IPR003838">
    <property type="entry name" value="ABC3_permease_C"/>
</dbReference>
<dbReference type="GO" id="GO:0005886">
    <property type="term" value="C:plasma membrane"/>
    <property type="evidence" value="ECO:0007669"/>
    <property type="project" value="UniProtKB-SubCell"/>
</dbReference>
<dbReference type="InterPro" id="IPR025857">
    <property type="entry name" value="MacB_PCD"/>
</dbReference>
<feature type="domain" description="ABC3 transporter permease C-terminal" evidence="7">
    <location>
        <begin position="679"/>
        <end position="791"/>
    </location>
</feature>
<gene>
    <name evidence="9" type="ORF">FEN17_16335</name>
</gene>
<feature type="transmembrane region" description="Helical" evidence="6">
    <location>
        <begin position="378"/>
        <end position="403"/>
    </location>
</feature>
<evidence type="ECO:0000256" key="2">
    <source>
        <dbReference type="ARBA" id="ARBA00022475"/>
    </source>
</evidence>
<dbReference type="Pfam" id="PF02687">
    <property type="entry name" value="FtsX"/>
    <property type="match status" value="2"/>
</dbReference>
<sequence>MLKNYFKIAFRNIWKNKVFSAINILGLAISMAACIVIMLFVSFEKSFDKVHTKNIYRLDEVQKFEGMVAPQKVALSMFPMGPTLKKDYPQIKDFIRIRKSEHVMLTVGEKKVEMPQVIWADPNFFQMFDYKLIEGDKNSALKEPNSIVLSEKSAVSIFGKENPIGKYVTNYSNDTLTFKVTGLMEDAPANSHLQFDALFSFTTIIKPDFMDNWGGNWLVTYLELAPGTNVAALEKKFPTFLKTHMKNDGWKFYELFLQPLGDVHAKSSDITHDYINHQKFDRGYTYIFSVIAIIVLVIACVNFMNLSTARSTGRAKEVGIRKSIGAQRFQLAGQFIGESVLLAMIALVLAIAVVKLVMPAVANFSQRALEFSIFTNPGLLLTILAATILIGIFSGLYPAAFLSSFEPIQVLKGTLRIGKSGFRNALVIAQFTAAVFLITATGFAVKQLRFMVNKDPGFSREQVVIIPLDSKSNPKYSSLKQELLASPYIEKVSGSQQRLGNNFHQTGVSFVGTGAKKDIASSQVVVDPDYLSLYKIKLVAGRNFQDTPADNAKSYIINKSLAKKLLEEEPTLTMQSLIGKRFGFSGMDSLSTIVGIAEDFNFNSMHHKIETLCLFNQKDWGYSEMSVRIKGENVKQAVAAIQSVWKTQVPEQPFTYSFLDEHFASLYQADSQVSEIVGILAGLAVFISCLGLFGLASYSAERRVKEIGVRKVMGASVAGIVALLSRDFLKLVIAAILIASPIAWWAINTWLNDFAYRIDIEWWMFVAAGLLAVLVAMCTISFQSIKAALTNPVKSLRAE</sequence>
<feature type="transmembrane region" description="Helical" evidence="6">
    <location>
        <begin position="424"/>
        <end position="445"/>
    </location>
</feature>
<dbReference type="InterPro" id="IPR050250">
    <property type="entry name" value="Macrolide_Exporter_MacB"/>
</dbReference>
<comment type="subcellular location">
    <subcellularLocation>
        <location evidence="1">Cell membrane</location>
        <topology evidence="1">Multi-pass membrane protein</topology>
    </subcellularLocation>
</comment>
<feature type="domain" description="ABC3 transporter permease C-terminal" evidence="7">
    <location>
        <begin position="290"/>
        <end position="407"/>
    </location>
</feature>
<feature type="transmembrane region" description="Helical" evidence="6">
    <location>
        <begin position="676"/>
        <end position="696"/>
    </location>
</feature>
<feature type="transmembrane region" description="Helical" evidence="6">
    <location>
        <begin position="763"/>
        <end position="785"/>
    </location>
</feature>
<evidence type="ECO:0000313" key="9">
    <source>
        <dbReference type="EMBL" id="TLV01029.1"/>
    </source>
</evidence>
<proteinExistence type="predicted"/>
<dbReference type="GO" id="GO:0022857">
    <property type="term" value="F:transmembrane transporter activity"/>
    <property type="evidence" value="ECO:0007669"/>
    <property type="project" value="TreeGrafter"/>
</dbReference>
<keyword evidence="2" id="KW-1003">Cell membrane</keyword>
<feature type="transmembrane region" description="Helical" evidence="6">
    <location>
        <begin position="284"/>
        <end position="306"/>
    </location>
</feature>
<keyword evidence="4 6" id="KW-1133">Transmembrane helix</keyword>
<keyword evidence="10" id="KW-1185">Reference proteome</keyword>
<feature type="transmembrane region" description="Helical" evidence="6">
    <location>
        <begin position="731"/>
        <end position="751"/>
    </location>
</feature>
<evidence type="ECO:0000259" key="8">
    <source>
        <dbReference type="Pfam" id="PF12704"/>
    </source>
</evidence>
<feature type="domain" description="MacB-like periplasmic core" evidence="8">
    <location>
        <begin position="20"/>
        <end position="237"/>
    </location>
</feature>
<dbReference type="EMBL" id="VCEJ01000004">
    <property type="protein sequence ID" value="TLV01029.1"/>
    <property type="molecule type" value="Genomic_DNA"/>
</dbReference>
<evidence type="ECO:0000313" key="10">
    <source>
        <dbReference type="Proteomes" id="UP000306402"/>
    </source>
</evidence>
<feature type="domain" description="MacB-like periplasmic core" evidence="8">
    <location>
        <begin position="433"/>
        <end position="643"/>
    </location>
</feature>